<dbReference type="RefSeq" id="XP_018270501.1">
    <property type="nucleotide sequence ID" value="XM_018413005.1"/>
</dbReference>
<dbReference type="GO" id="GO:0005783">
    <property type="term" value="C:endoplasmic reticulum"/>
    <property type="evidence" value="ECO:0007669"/>
    <property type="project" value="TreeGrafter"/>
</dbReference>
<dbReference type="STRING" id="578459.A0A194S1I7"/>
<protein>
    <recommendedName>
        <fullName evidence="3">3-beta hydroxysteroid dehydrogenase/isomerase domain-containing protein</fullName>
    </recommendedName>
</protein>
<evidence type="ECO:0000313" key="4">
    <source>
        <dbReference type="EMBL" id="KPV74452.1"/>
    </source>
</evidence>
<organism evidence="4 5">
    <name type="scientific">Rhodotorula graminis (strain WP1)</name>
    <dbReference type="NCBI Taxonomy" id="578459"/>
    <lineage>
        <taxon>Eukaryota</taxon>
        <taxon>Fungi</taxon>
        <taxon>Dikarya</taxon>
        <taxon>Basidiomycota</taxon>
        <taxon>Pucciniomycotina</taxon>
        <taxon>Microbotryomycetes</taxon>
        <taxon>Sporidiobolales</taxon>
        <taxon>Sporidiobolaceae</taxon>
        <taxon>Rhodotorula</taxon>
    </lineage>
</organism>
<dbReference type="AlphaFoldDB" id="A0A194S1I7"/>
<dbReference type="GO" id="GO:0006696">
    <property type="term" value="P:ergosterol biosynthetic process"/>
    <property type="evidence" value="ECO:0007669"/>
    <property type="project" value="TreeGrafter"/>
</dbReference>
<dbReference type="InterPro" id="IPR050425">
    <property type="entry name" value="NAD(P)_dehydrat-like"/>
</dbReference>
<dbReference type="SUPFAM" id="SSF51735">
    <property type="entry name" value="NAD(P)-binding Rossmann-fold domains"/>
    <property type="match status" value="1"/>
</dbReference>
<evidence type="ECO:0000313" key="5">
    <source>
        <dbReference type="Proteomes" id="UP000053890"/>
    </source>
</evidence>
<dbReference type="InterPro" id="IPR036291">
    <property type="entry name" value="NAD(P)-bd_dom_sf"/>
</dbReference>
<comment type="similarity">
    <text evidence="2">Belongs to the NAD(P)-dependent epimerase/dehydratase family. Dihydroflavonol-4-reductase subfamily.</text>
</comment>
<feature type="domain" description="3-beta hydroxysteroid dehydrogenase/isomerase" evidence="3">
    <location>
        <begin position="2"/>
        <end position="215"/>
    </location>
</feature>
<keyword evidence="5" id="KW-1185">Reference proteome</keyword>
<dbReference type="EMBL" id="KQ474080">
    <property type="protein sequence ID" value="KPV74452.1"/>
    <property type="molecule type" value="Genomic_DNA"/>
</dbReference>
<dbReference type="GeneID" id="28973454"/>
<dbReference type="Pfam" id="PF01073">
    <property type="entry name" value="3Beta_HSD"/>
    <property type="match status" value="1"/>
</dbReference>
<dbReference type="GO" id="GO:0000252">
    <property type="term" value="F:3-beta-hydroxysteroid dehydrogenase [NAD(P)+]/C4-decarboxylase activity"/>
    <property type="evidence" value="ECO:0007669"/>
    <property type="project" value="TreeGrafter"/>
</dbReference>
<dbReference type="OMA" id="YNITNHE"/>
<proteinExistence type="inferred from homology"/>
<dbReference type="OrthoDB" id="10058185at2759"/>
<evidence type="ECO:0000256" key="1">
    <source>
        <dbReference type="ARBA" id="ARBA00023002"/>
    </source>
</evidence>
<evidence type="ECO:0000256" key="2">
    <source>
        <dbReference type="ARBA" id="ARBA00023445"/>
    </source>
</evidence>
<dbReference type="PANTHER" id="PTHR10366">
    <property type="entry name" value="NAD DEPENDENT EPIMERASE/DEHYDRATASE"/>
    <property type="match status" value="1"/>
</dbReference>
<keyword evidence="1" id="KW-0560">Oxidoreductase</keyword>
<dbReference type="Gene3D" id="3.40.50.720">
    <property type="entry name" value="NAD(P)-binding Rossmann-like Domain"/>
    <property type="match status" value="2"/>
</dbReference>
<gene>
    <name evidence="4" type="ORF">RHOBADRAFT_31948</name>
</gene>
<name>A0A194S1I7_RHOGW</name>
<accession>A0A194S1I7</accession>
<evidence type="ECO:0000259" key="3">
    <source>
        <dbReference type="Pfam" id="PF01073"/>
    </source>
</evidence>
<dbReference type="InterPro" id="IPR002225">
    <property type="entry name" value="3Beta_OHSteriod_DH/Estase"/>
</dbReference>
<dbReference type="Proteomes" id="UP000053890">
    <property type="component" value="Unassembled WGS sequence"/>
</dbReference>
<dbReference type="PANTHER" id="PTHR10366:SF564">
    <property type="entry name" value="STEROL-4-ALPHA-CARBOXYLATE 3-DEHYDROGENASE, DECARBOXYLATING"/>
    <property type="match status" value="1"/>
</dbReference>
<sequence>MVEMLLERYPHASVASLDLVQRHFPDKLAAGPTAARKWSFHSVDLTSLDSLSAALRQVGATTVFHTASPWTGSGPEVCEKVNVQGTQTVVDACVQEGVNKLVFTSSAGTVYDGNDLKNVDERMPFPDVPIDAYNVTKAKAESIVLAANGKGGLLTVAIRPAGIFGPGDRQAIPGMMDVLKSGKTKFQVGTNENLFDWTYVDNVVHAHLVAAERLALTVPVSVLAERLLPVELTIPRRQLPTSVFRPESLLAAEKELDPSFVNDTKGDEPLIAARNRYDPYFPDGLEERLGLTTTPGGTGELAIAGQAFFVTNGEPVPFWDFPRALWATYNGHVAPYVVPLPAAVGLAIAGIAETVMGWLGKTPNMTRGKIVYSTVDRYYNIEKARRILGYEPIVGVEEGIKRAVARRILIHERAPSQWYKANEPTMQPKTAAA</sequence>
<reference evidence="4 5" key="1">
    <citation type="journal article" date="2015" name="Front. Microbiol.">
        <title>Genome sequence of the plant growth promoting endophytic yeast Rhodotorula graminis WP1.</title>
        <authorList>
            <person name="Firrincieli A."/>
            <person name="Otillar R."/>
            <person name="Salamov A."/>
            <person name="Schmutz J."/>
            <person name="Khan Z."/>
            <person name="Redman R.S."/>
            <person name="Fleck N.D."/>
            <person name="Lindquist E."/>
            <person name="Grigoriev I.V."/>
            <person name="Doty S.L."/>
        </authorList>
    </citation>
    <scope>NUCLEOTIDE SEQUENCE [LARGE SCALE GENOMIC DNA]</scope>
    <source>
        <strain evidence="4 5">WP1</strain>
    </source>
</reference>